<evidence type="ECO:0000256" key="14">
    <source>
        <dbReference type="SAM" id="Coils"/>
    </source>
</evidence>
<keyword evidence="9 12" id="KW-0234">DNA repair</keyword>
<evidence type="ECO:0000259" key="17">
    <source>
        <dbReference type="PROSITE" id="PS51192"/>
    </source>
</evidence>
<dbReference type="PANTHER" id="PTHR24029">
    <property type="entry name" value="UVRABC SYSTEM PROTEIN B"/>
    <property type="match status" value="1"/>
</dbReference>
<name>A0A9D1P669_9FIRM</name>
<dbReference type="GO" id="GO:0009381">
    <property type="term" value="F:excinuclease ABC activity"/>
    <property type="evidence" value="ECO:0007669"/>
    <property type="project" value="UniProtKB-UniRule"/>
</dbReference>
<feature type="short sequence motif" description="Beta-hairpin" evidence="12">
    <location>
        <begin position="91"/>
        <end position="114"/>
    </location>
</feature>
<evidence type="ECO:0000256" key="7">
    <source>
        <dbReference type="ARBA" id="ARBA00022840"/>
    </source>
</evidence>
<evidence type="ECO:0000256" key="8">
    <source>
        <dbReference type="ARBA" id="ARBA00022881"/>
    </source>
</evidence>
<feature type="domain" description="Helicase ATP-binding" evidence="17">
    <location>
        <begin position="25"/>
        <end position="178"/>
    </location>
</feature>
<dbReference type="Pfam" id="PF04851">
    <property type="entry name" value="ResIII"/>
    <property type="match status" value="1"/>
</dbReference>
<dbReference type="InterPro" id="IPR027417">
    <property type="entry name" value="P-loop_NTPase"/>
</dbReference>
<dbReference type="PROSITE" id="PS51192">
    <property type="entry name" value="HELICASE_ATP_BIND_1"/>
    <property type="match status" value="1"/>
</dbReference>
<comment type="domain">
    <text evidence="12">The beta-hairpin motif is involved in DNA binding.</text>
</comment>
<dbReference type="InterPro" id="IPR004807">
    <property type="entry name" value="UvrB"/>
</dbReference>
<dbReference type="Pfam" id="PF02151">
    <property type="entry name" value="UVR"/>
    <property type="match status" value="1"/>
</dbReference>
<dbReference type="Gene3D" id="3.40.50.300">
    <property type="entry name" value="P-loop containing nucleotide triphosphate hydrolases"/>
    <property type="match status" value="3"/>
</dbReference>
<reference evidence="19" key="2">
    <citation type="journal article" date="2021" name="PeerJ">
        <title>Extensive microbial diversity within the chicken gut microbiome revealed by metagenomics and culture.</title>
        <authorList>
            <person name="Gilroy R."/>
            <person name="Ravi A."/>
            <person name="Getino M."/>
            <person name="Pursley I."/>
            <person name="Horton D.L."/>
            <person name="Alikhan N.F."/>
            <person name="Baker D."/>
            <person name="Gharbi K."/>
            <person name="Hall N."/>
            <person name="Watson M."/>
            <person name="Adriaenssens E.M."/>
            <person name="Foster-Nyarko E."/>
            <person name="Jarju S."/>
            <person name="Secka A."/>
            <person name="Antonio M."/>
            <person name="Oren A."/>
            <person name="Chaudhuri R.R."/>
            <person name="La Ragione R."/>
            <person name="Hildebrand F."/>
            <person name="Pallen M.J."/>
        </authorList>
    </citation>
    <scope>NUCLEOTIDE SEQUENCE</scope>
    <source>
        <strain evidence="19">CHK183-6373</strain>
    </source>
</reference>
<evidence type="ECO:0000256" key="2">
    <source>
        <dbReference type="ARBA" id="ARBA00008533"/>
    </source>
</evidence>
<dbReference type="Pfam" id="PF00271">
    <property type="entry name" value="Helicase_C"/>
    <property type="match status" value="1"/>
</dbReference>
<feature type="compositionally biased region" description="Basic and acidic residues" evidence="15">
    <location>
        <begin position="649"/>
        <end position="660"/>
    </location>
</feature>
<keyword evidence="4 12" id="KW-0547">Nucleotide-binding</keyword>
<evidence type="ECO:0000256" key="1">
    <source>
        <dbReference type="ARBA" id="ARBA00004496"/>
    </source>
</evidence>
<keyword evidence="7 12" id="KW-0067">ATP-binding</keyword>
<comment type="caution">
    <text evidence="19">The sequence shown here is derived from an EMBL/GenBank/DDBJ whole genome shotgun (WGS) entry which is preliminary data.</text>
</comment>
<dbReference type="PANTHER" id="PTHR24029:SF0">
    <property type="entry name" value="UVRABC SYSTEM PROTEIN B"/>
    <property type="match status" value="1"/>
</dbReference>
<evidence type="ECO:0000259" key="16">
    <source>
        <dbReference type="PROSITE" id="PS50151"/>
    </source>
</evidence>
<dbReference type="HAMAP" id="MF_00204">
    <property type="entry name" value="UvrB"/>
    <property type="match status" value="1"/>
</dbReference>
<dbReference type="SMART" id="SM00487">
    <property type="entry name" value="DEXDc"/>
    <property type="match status" value="1"/>
</dbReference>
<feature type="region of interest" description="Disordered" evidence="15">
    <location>
        <begin position="649"/>
        <end position="672"/>
    </location>
</feature>
<keyword evidence="6 12" id="KW-0228">DNA excision</keyword>
<dbReference type="InterPro" id="IPR041471">
    <property type="entry name" value="UvrB_inter"/>
</dbReference>
<evidence type="ECO:0000256" key="3">
    <source>
        <dbReference type="ARBA" id="ARBA00022490"/>
    </source>
</evidence>
<feature type="binding site" evidence="12">
    <location>
        <begin position="38"/>
        <end position="45"/>
    </location>
    <ligand>
        <name>ATP</name>
        <dbReference type="ChEBI" id="CHEBI:30616"/>
    </ligand>
</feature>
<feature type="domain" description="UVR" evidence="16">
    <location>
        <begin position="616"/>
        <end position="651"/>
    </location>
</feature>
<keyword evidence="14" id="KW-0175">Coiled coil</keyword>
<dbReference type="EMBL" id="DVOT01000092">
    <property type="protein sequence ID" value="HIV27363.1"/>
    <property type="molecule type" value="Genomic_DNA"/>
</dbReference>
<comment type="similarity">
    <text evidence="2 12 13">Belongs to the UvrB family.</text>
</comment>
<dbReference type="InterPro" id="IPR001650">
    <property type="entry name" value="Helicase_C-like"/>
</dbReference>
<dbReference type="GO" id="GO:0009380">
    <property type="term" value="C:excinuclease repair complex"/>
    <property type="evidence" value="ECO:0007669"/>
    <property type="project" value="InterPro"/>
</dbReference>
<reference evidence="19" key="1">
    <citation type="submission" date="2020-10" db="EMBL/GenBank/DDBJ databases">
        <authorList>
            <person name="Gilroy R."/>
        </authorList>
    </citation>
    <scope>NUCLEOTIDE SEQUENCE</scope>
    <source>
        <strain evidence="19">CHK183-6373</strain>
    </source>
</reference>
<evidence type="ECO:0000256" key="6">
    <source>
        <dbReference type="ARBA" id="ARBA00022769"/>
    </source>
</evidence>
<dbReference type="PROSITE" id="PS50151">
    <property type="entry name" value="UVR"/>
    <property type="match status" value="1"/>
</dbReference>
<dbReference type="PROSITE" id="PS51194">
    <property type="entry name" value="HELICASE_CTER"/>
    <property type="match status" value="1"/>
</dbReference>
<dbReference type="NCBIfam" id="TIGR00631">
    <property type="entry name" value="uvrb"/>
    <property type="match status" value="1"/>
</dbReference>
<evidence type="ECO:0000313" key="19">
    <source>
        <dbReference type="EMBL" id="HIV27363.1"/>
    </source>
</evidence>
<keyword evidence="12 13" id="KW-0742">SOS response</keyword>
<evidence type="ECO:0000256" key="11">
    <source>
        <dbReference type="ARBA" id="ARBA00029504"/>
    </source>
</evidence>
<dbReference type="GO" id="GO:0005737">
    <property type="term" value="C:cytoplasm"/>
    <property type="evidence" value="ECO:0007669"/>
    <property type="project" value="UniProtKB-SubCell"/>
</dbReference>
<dbReference type="InterPro" id="IPR006935">
    <property type="entry name" value="Helicase/UvrB_N"/>
</dbReference>
<dbReference type="CDD" id="cd17916">
    <property type="entry name" value="DEXHc_UvrB"/>
    <property type="match status" value="1"/>
</dbReference>
<feature type="coiled-coil region" evidence="14">
    <location>
        <begin position="252"/>
        <end position="279"/>
    </location>
</feature>
<dbReference type="CDD" id="cd18790">
    <property type="entry name" value="SF2_C_UvrB"/>
    <property type="match status" value="1"/>
</dbReference>
<evidence type="ECO:0000313" key="20">
    <source>
        <dbReference type="Proteomes" id="UP000886884"/>
    </source>
</evidence>
<dbReference type="GO" id="GO:0009432">
    <property type="term" value="P:SOS response"/>
    <property type="evidence" value="ECO:0007669"/>
    <property type="project" value="UniProtKB-UniRule"/>
</dbReference>
<keyword evidence="5 12" id="KW-0227">DNA damage</keyword>
<dbReference type="Proteomes" id="UP000886884">
    <property type="component" value="Unassembled WGS sequence"/>
</dbReference>
<evidence type="ECO:0000259" key="18">
    <source>
        <dbReference type="PROSITE" id="PS51194"/>
    </source>
</evidence>
<comment type="subunit">
    <text evidence="10 12 13">Forms a heterotetramer with UvrA during the search for lesions. Interacts with UvrC in an incision complex.</text>
</comment>
<evidence type="ECO:0000256" key="15">
    <source>
        <dbReference type="SAM" id="MobiDB-lite"/>
    </source>
</evidence>
<keyword evidence="3 12" id="KW-0963">Cytoplasm</keyword>
<comment type="function">
    <text evidence="12">The UvrABC repair system catalyzes the recognition and processing of DNA lesions. A damage recognition complex composed of 2 UvrA and 2 UvrB subunits scans DNA for abnormalities. Upon binding of the UvrA(2)B(2) complex to a putative damaged site, the DNA wraps around one UvrB monomer. DNA wrap is dependent on ATP binding by UvrB and probably causes local melting of the DNA helix, facilitating insertion of UvrB beta-hairpin between the DNA strands. Then UvrB probes one DNA strand for the presence of a lesion. If a lesion is found the UvrA subunits dissociate and the UvrB-DNA preincision complex is formed. This complex is subsequently bound by UvrC and the second UvrB is released. If no lesion is found, the DNA wraps around the other UvrB subunit that will check the other stand for damage.</text>
</comment>
<organism evidence="19 20">
    <name type="scientific">Candidatus Ornithocaccomicrobium faecavium</name>
    <dbReference type="NCBI Taxonomy" id="2840890"/>
    <lineage>
        <taxon>Bacteria</taxon>
        <taxon>Bacillati</taxon>
        <taxon>Bacillota</taxon>
        <taxon>Clostridia</taxon>
        <taxon>Candidatus Ornithocaccomicrobium</taxon>
    </lineage>
</organism>
<evidence type="ECO:0000256" key="5">
    <source>
        <dbReference type="ARBA" id="ARBA00022763"/>
    </source>
</evidence>
<dbReference type="InterPro" id="IPR014001">
    <property type="entry name" value="Helicase_ATP-bd"/>
</dbReference>
<evidence type="ECO:0000256" key="10">
    <source>
        <dbReference type="ARBA" id="ARBA00026033"/>
    </source>
</evidence>
<proteinExistence type="inferred from homology"/>
<keyword evidence="8 12" id="KW-0267">Excision nuclease</keyword>
<dbReference type="SUPFAM" id="SSF46600">
    <property type="entry name" value="C-terminal UvrC-binding domain of UvrB"/>
    <property type="match status" value="1"/>
</dbReference>
<comment type="subcellular location">
    <subcellularLocation>
        <location evidence="1 12 13">Cytoplasm</location>
    </subcellularLocation>
</comment>
<protein>
    <recommendedName>
        <fullName evidence="11 12">UvrABC system protein B</fullName>
        <shortName evidence="12">Protein UvrB</shortName>
    </recommendedName>
    <alternativeName>
        <fullName evidence="12">Excinuclease ABC subunit B</fullName>
    </alternativeName>
</protein>
<dbReference type="GO" id="GO:0016887">
    <property type="term" value="F:ATP hydrolysis activity"/>
    <property type="evidence" value="ECO:0007669"/>
    <property type="project" value="InterPro"/>
</dbReference>
<evidence type="ECO:0000256" key="4">
    <source>
        <dbReference type="ARBA" id="ARBA00022741"/>
    </source>
</evidence>
<evidence type="ECO:0000256" key="12">
    <source>
        <dbReference type="HAMAP-Rule" id="MF_00204"/>
    </source>
</evidence>
<dbReference type="NCBIfam" id="NF003673">
    <property type="entry name" value="PRK05298.1"/>
    <property type="match status" value="1"/>
</dbReference>
<dbReference type="InterPro" id="IPR001943">
    <property type="entry name" value="UVR_dom"/>
</dbReference>
<dbReference type="Pfam" id="PF17757">
    <property type="entry name" value="UvrB_inter"/>
    <property type="match status" value="1"/>
</dbReference>
<accession>A0A9D1P669</accession>
<dbReference type="Pfam" id="PF12344">
    <property type="entry name" value="UvrB"/>
    <property type="match status" value="1"/>
</dbReference>
<dbReference type="InterPro" id="IPR036876">
    <property type="entry name" value="UVR_dom_sf"/>
</dbReference>
<dbReference type="GO" id="GO:0003677">
    <property type="term" value="F:DNA binding"/>
    <property type="evidence" value="ECO:0007669"/>
    <property type="project" value="UniProtKB-UniRule"/>
</dbReference>
<evidence type="ECO:0000256" key="9">
    <source>
        <dbReference type="ARBA" id="ARBA00023204"/>
    </source>
</evidence>
<dbReference type="GO" id="GO:0006289">
    <property type="term" value="P:nucleotide-excision repair"/>
    <property type="evidence" value="ECO:0007669"/>
    <property type="project" value="UniProtKB-UniRule"/>
</dbReference>
<dbReference type="SMART" id="SM00490">
    <property type="entry name" value="HELICc"/>
    <property type="match status" value="1"/>
</dbReference>
<sequence length="672" mass="76656">MSEFKLHAPYKAQGDQPQAIDALVRGLQAGDHHQVLLGVTGSGKTFTMASIIEKMNRPALVIAHNKTLAAQLAGEFREFFPENAVGYFVSYYDYYQPEAYIPSTDTFIEKDSSVNDEIDRMRHSATQWLSERRDVVIVASVSCIYGLGDPAEYEGLSISLREGAKLDRDQLIDQLVDIQYDRNDFSFERGTFRVRGDVVEIIPAGNMEKGLRVEFFGDEIDRISEVDALTGTVLRHLSHVMVFPASHYATSRDKLDRCIEQIEHDLEEQRAAFERAGRLVEAQRLDQRVRYDIEMLREVGYCNGIENYSRYFDGRKSGEAPFTLLDYFPKDFIVFIDESHVTIPQIRAMYNGDYARKRTLVDYGFRLTSAFDNRPLKFYEFEERTKQLVYVSATPAPYELERATRVVEQIIRPTGLVDPEIVVRPAQGQVDDLLGVVREVAEKGQRALVTTLTKRMAESLTSYLREMGVRVEYLHSDVETLERIKLLRSLRLGEYDVLVGINLLREGLDLPEVSLVAILDADKEGFLRSETSLIQTIGRAARNVDGRVIMYADAITDSMRRAIDETNRRRGIQMQYNQEHGIEPQTVRTAVRELMEISRAPDEDGGAAGMDDQERRMAIDSLEEQMLAAAAQLDFERAAKLRDEMLRLKGEKIDASGERSHRARRRSNRGRK</sequence>
<dbReference type="SUPFAM" id="SSF52540">
    <property type="entry name" value="P-loop containing nucleoside triphosphate hydrolases"/>
    <property type="match status" value="2"/>
</dbReference>
<dbReference type="GO" id="GO:0005524">
    <property type="term" value="F:ATP binding"/>
    <property type="evidence" value="ECO:0007669"/>
    <property type="project" value="UniProtKB-UniRule"/>
</dbReference>
<dbReference type="AlphaFoldDB" id="A0A9D1P669"/>
<evidence type="ECO:0000256" key="13">
    <source>
        <dbReference type="RuleBase" id="RU003587"/>
    </source>
</evidence>
<feature type="domain" description="Helicase C-terminal" evidence="18">
    <location>
        <begin position="429"/>
        <end position="595"/>
    </location>
</feature>
<dbReference type="Gene3D" id="4.10.860.10">
    <property type="entry name" value="UVR domain"/>
    <property type="match status" value="1"/>
</dbReference>
<feature type="compositionally biased region" description="Basic residues" evidence="15">
    <location>
        <begin position="661"/>
        <end position="672"/>
    </location>
</feature>
<gene>
    <name evidence="12 19" type="primary">uvrB</name>
    <name evidence="19" type="ORF">IAA64_05310</name>
</gene>
<dbReference type="InterPro" id="IPR024759">
    <property type="entry name" value="UvrB_YAD/RRR_dom"/>
</dbReference>